<keyword evidence="4" id="KW-1185">Reference proteome</keyword>
<dbReference type="PANTHER" id="PTHR30461:SF23">
    <property type="entry name" value="DNA RECOMBINASE-RELATED"/>
    <property type="match status" value="1"/>
</dbReference>
<evidence type="ECO:0000313" key="3">
    <source>
        <dbReference type="EMBL" id="KCZ98769.1"/>
    </source>
</evidence>
<dbReference type="OrthoDB" id="7277848at2"/>
<dbReference type="STRING" id="1280954.HPO_09443"/>
<organism evidence="3 4">
    <name type="scientific">Hyphomonas polymorpha PS728</name>
    <dbReference type="NCBI Taxonomy" id="1280954"/>
    <lineage>
        <taxon>Bacteria</taxon>
        <taxon>Pseudomonadati</taxon>
        <taxon>Pseudomonadota</taxon>
        <taxon>Alphaproteobacteria</taxon>
        <taxon>Hyphomonadales</taxon>
        <taxon>Hyphomonadaceae</taxon>
        <taxon>Hyphomonas</taxon>
    </lineage>
</organism>
<dbReference type="CDD" id="cd03768">
    <property type="entry name" value="SR_ResInv"/>
    <property type="match status" value="1"/>
</dbReference>
<proteinExistence type="predicted"/>
<dbReference type="eggNOG" id="COG1961">
    <property type="taxonomic scope" value="Bacteria"/>
</dbReference>
<evidence type="ECO:0000259" key="1">
    <source>
        <dbReference type="PROSITE" id="PS51736"/>
    </source>
</evidence>
<gene>
    <name evidence="3" type="ORF">HPO_09443</name>
</gene>
<dbReference type="SUPFAM" id="SSF109709">
    <property type="entry name" value="KorB DNA-binding domain-like"/>
    <property type="match status" value="1"/>
</dbReference>
<evidence type="ECO:0000259" key="2">
    <source>
        <dbReference type="PROSITE" id="PS51737"/>
    </source>
</evidence>
<sequence>MTATDRRTIRCAIYTRKSSDEGLDQTFNSLDAQREACESYIASQRHEGWKLIPARYDDGGLSGGNLDRPALQALLSDIAAGRIDLVVVYKIDRLTRSLADFAKLVERFDAASCSFVSVTQSFNTSTSMGRLTLNVLLSFAQFEREVTAERIRDKIAASKKKGYWMGGLLPLGYDQHPDPKMRTLVINELEAERVREIFRLYRDLGCLRLAEQQVAARGYTSKRRTFSNGRTTGGRSLNRGQINFILRNPVYTGRIRHKLEIHDGLHEAIIDPELWDAVQGRLDRNSPKKARRPSKSGALLTGRIFDETDDFLTPTHAQKGGRRYHYYSSARLLAGEPNCADAWRLPARQVEDAVVRATTEHLRSKAAQMVARPSRSDMDRIDMRLTDIGRSDVCSVIERVDVSPGQMTIRLDAKELAEFLGADFQITAPKHLTIEAPFQLRRRGVESKLVFGSDVACPDQTLVRAIADAHVWLEEIRSGTPVTVIAERVGRPPAKLARRMRLAFLSPPIVEAILDGRQPAALTFSRLMRMDIPSEWDAQWQILGFEDAA</sequence>
<dbReference type="InterPro" id="IPR011109">
    <property type="entry name" value="DNA_bind_recombinase_dom"/>
</dbReference>
<dbReference type="GO" id="GO:0003677">
    <property type="term" value="F:DNA binding"/>
    <property type="evidence" value="ECO:0007669"/>
    <property type="project" value="InterPro"/>
</dbReference>
<dbReference type="InterPro" id="IPR038109">
    <property type="entry name" value="DNA_bind_recomb_sf"/>
</dbReference>
<dbReference type="Gene3D" id="3.40.50.1390">
    <property type="entry name" value="Resolvase, N-terminal catalytic domain"/>
    <property type="match status" value="1"/>
</dbReference>
<feature type="domain" description="Resolvase/invertase-type recombinase catalytic" evidence="1">
    <location>
        <begin position="10"/>
        <end position="162"/>
    </location>
</feature>
<dbReference type="Pfam" id="PF00239">
    <property type="entry name" value="Resolvase"/>
    <property type="match status" value="1"/>
</dbReference>
<accession>A0A062VGZ9</accession>
<dbReference type="Gene3D" id="3.90.1750.20">
    <property type="entry name" value="Putative Large Serine Recombinase, Chain B, Domain 2"/>
    <property type="match status" value="1"/>
</dbReference>
<dbReference type="PANTHER" id="PTHR30461">
    <property type="entry name" value="DNA-INVERTASE FROM LAMBDOID PROPHAGE"/>
    <property type="match status" value="1"/>
</dbReference>
<dbReference type="SUPFAM" id="SSF53041">
    <property type="entry name" value="Resolvase-like"/>
    <property type="match status" value="1"/>
</dbReference>
<dbReference type="RefSeq" id="WP_035597536.1">
    <property type="nucleotide sequence ID" value="NZ_ARYM01000009.1"/>
</dbReference>
<name>A0A062VGZ9_9PROT</name>
<dbReference type="GO" id="GO:0000150">
    <property type="term" value="F:DNA strand exchange activity"/>
    <property type="evidence" value="ECO:0007669"/>
    <property type="project" value="InterPro"/>
</dbReference>
<dbReference type="PATRIC" id="fig|1280954.3.peg.1912"/>
<dbReference type="InterPro" id="IPR050639">
    <property type="entry name" value="SSR_resolvase"/>
</dbReference>
<dbReference type="PROSITE" id="PS51737">
    <property type="entry name" value="RECOMBINASE_DNA_BIND"/>
    <property type="match status" value="1"/>
</dbReference>
<dbReference type="InterPro" id="IPR036162">
    <property type="entry name" value="Resolvase-like_N_sf"/>
</dbReference>
<dbReference type="EMBL" id="ARYM01000009">
    <property type="protein sequence ID" value="KCZ98769.1"/>
    <property type="molecule type" value="Genomic_DNA"/>
</dbReference>
<protein>
    <submittedName>
        <fullName evidence="3">Resolvase family site-specific recombinase</fullName>
    </submittedName>
</protein>
<dbReference type="AlphaFoldDB" id="A0A062VGZ9"/>
<dbReference type="PROSITE" id="PS51736">
    <property type="entry name" value="RECOMBINASES_3"/>
    <property type="match status" value="1"/>
</dbReference>
<evidence type="ECO:0000313" key="4">
    <source>
        <dbReference type="Proteomes" id="UP000027100"/>
    </source>
</evidence>
<dbReference type="InterPro" id="IPR006119">
    <property type="entry name" value="Resolv_N"/>
</dbReference>
<reference evidence="3 4" key="1">
    <citation type="journal article" date="2014" name="Antonie Van Leeuwenhoek">
        <title>Hyphomonas beringensis sp. nov. and Hyphomonas chukchiensis sp. nov., isolated from surface seawater of the Bering Sea and Chukchi Sea.</title>
        <authorList>
            <person name="Li C."/>
            <person name="Lai Q."/>
            <person name="Li G."/>
            <person name="Dong C."/>
            <person name="Wang J."/>
            <person name="Liao Y."/>
            <person name="Shao Z."/>
        </authorList>
    </citation>
    <scope>NUCLEOTIDE SEQUENCE [LARGE SCALE GENOMIC DNA]</scope>
    <source>
        <strain evidence="3 4">PS728</strain>
    </source>
</reference>
<feature type="domain" description="Recombinase" evidence="2">
    <location>
        <begin position="170"/>
        <end position="288"/>
    </location>
</feature>
<dbReference type="Proteomes" id="UP000027100">
    <property type="component" value="Unassembled WGS sequence"/>
</dbReference>
<dbReference type="Pfam" id="PF07508">
    <property type="entry name" value="Recombinase"/>
    <property type="match status" value="1"/>
</dbReference>
<dbReference type="SMART" id="SM00857">
    <property type="entry name" value="Resolvase"/>
    <property type="match status" value="1"/>
</dbReference>
<comment type="caution">
    <text evidence="3">The sequence shown here is derived from an EMBL/GenBank/DDBJ whole genome shotgun (WGS) entry which is preliminary data.</text>
</comment>